<dbReference type="RefSeq" id="WP_080668689.1">
    <property type="nucleotide sequence ID" value="NZ_CP115959.1"/>
</dbReference>
<dbReference type="CDD" id="cd02947">
    <property type="entry name" value="TRX_family"/>
    <property type="match status" value="1"/>
</dbReference>
<organism evidence="2 3">
    <name type="scientific">Virgibacillus salarius</name>
    <dbReference type="NCBI Taxonomy" id="447199"/>
    <lineage>
        <taxon>Bacteria</taxon>
        <taxon>Bacillati</taxon>
        <taxon>Bacillota</taxon>
        <taxon>Bacilli</taxon>
        <taxon>Bacillales</taxon>
        <taxon>Bacillaceae</taxon>
        <taxon>Virgibacillus</taxon>
    </lineage>
</organism>
<name>A0A941DUF0_9BACI</name>
<evidence type="ECO:0000313" key="2">
    <source>
        <dbReference type="EMBL" id="MBR7794473.1"/>
    </source>
</evidence>
<dbReference type="Proteomes" id="UP000675284">
    <property type="component" value="Unassembled WGS sequence"/>
</dbReference>
<protein>
    <submittedName>
        <fullName evidence="2">Thioredoxin family protein</fullName>
    </submittedName>
</protein>
<dbReference type="EMBL" id="JAGSOT010000001">
    <property type="protein sequence ID" value="MBR7794473.1"/>
    <property type="molecule type" value="Genomic_DNA"/>
</dbReference>
<dbReference type="InterPro" id="IPR013766">
    <property type="entry name" value="Thioredoxin_domain"/>
</dbReference>
<feature type="domain" description="Thioredoxin" evidence="1">
    <location>
        <begin position="14"/>
        <end position="89"/>
    </location>
</feature>
<gene>
    <name evidence="2" type="ORF">KCX74_00265</name>
</gene>
<dbReference type="SUPFAM" id="SSF52833">
    <property type="entry name" value="Thioredoxin-like"/>
    <property type="match status" value="1"/>
</dbReference>
<dbReference type="Pfam" id="PF00085">
    <property type="entry name" value="Thioredoxin"/>
    <property type="match status" value="1"/>
</dbReference>
<dbReference type="AlphaFoldDB" id="A0A941DUF0"/>
<dbReference type="Gene3D" id="3.40.30.10">
    <property type="entry name" value="Glutaredoxin"/>
    <property type="match status" value="1"/>
</dbReference>
<reference evidence="2" key="1">
    <citation type="submission" date="2021-04" db="EMBL/GenBank/DDBJ databases">
        <title>Isolation and polyphasic classification of algal microorganism.</title>
        <authorList>
            <person name="Wang S."/>
        </authorList>
    </citation>
    <scope>NUCLEOTIDE SEQUENCE</scope>
    <source>
        <strain evidence="2">720a</strain>
    </source>
</reference>
<keyword evidence="3" id="KW-1185">Reference proteome</keyword>
<evidence type="ECO:0000313" key="3">
    <source>
        <dbReference type="Proteomes" id="UP000675284"/>
    </source>
</evidence>
<evidence type="ECO:0000259" key="1">
    <source>
        <dbReference type="Pfam" id="PF00085"/>
    </source>
</evidence>
<accession>A0A941DUF0</accession>
<sequence length="112" mass="13323">MSLNKVICLQQITAELLKRDHYLLYIFTPFCGTCNLARSMLKKIESVHQEDIFYEMNASLYPEFMQDNQIESVPCLVVKKDNRIVEKVYAFHSIPNIYRYLLDYKPEMFKNS</sequence>
<comment type="caution">
    <text evidence="2">The sequence shown here is derived from an EMBL/GenBank/DDBJ whole genome shotgun (WGS) entry which is preliminary data.</text>
</comment>
<dbReference type="InterPro" id="IPR036249">
    <property type="entry name" value="Thioredoxin-like_sf"/>
</dbReference>
<proteinExistence type="predicted"/>